<dbReference type="Proteomes" id="UP000176504">
    <property type="component" value="Unassembled WGS sequence"/>
</dbReference>
<organism evidence="1 2">
    <name type="scientific">candidate division WWE3 bacterium RIFCSPLOWO2_01_FULL_41_18</name>
    <dbReference type="NCBI Taxonomy" id="1802625"/>
    <lineage>
        <taxon>Bacteria</taxon>
        <taxon>Katanobacteria</taxon>
    </lineage>
</organism>
<evidence type="ECO:0000313" key="1">
    <source>
        <dbReference type="EMBL" id="OGC55226.1"/>
    </source>
</evidence>
<sequence>MISVKVTTDGVPLVPFMERLQIAIKRFIAGYTSIPERDIEVNWCFGTAPQARNLSVALEVQGTTQETLGTRLLQLLTGNRVLPESVRDVSVTVNGVTNRL</sequence>
<proteinExistence type="predicted"/>
<evidence type="ECO:0000313" key="2">
    <source>
        <dbReference type="Proteomes" id="UP000176504"/>
    </source>
</evidence>
<dbReference type="EMBL" id="MEVI01000003">
    <property type="protein sequence ID" value="OGC55226.1"/>
    <property type="molecule type" value="Genomic_DNA"/>
</dbReference>
<comment type="caution">
    <text evidence="1">The sequence shown here is derived from an EMBL/GenBank/DDBJ whole genome shotgun (WGS) entry which is preliminary data.</text>
</comment>
<protein>
    <submittedName>
        <fullName evidence="1">Uncharacterized protein</fullName>
    </submittedName>
</protein>
<dbReference type="AlphaFoldDB" id="A0A1F4VD75"/>
<name>A0A1F4VD75_UNCKA</name>
<gene>
    <name evidence="1" type="ORF">A3A78_04600</name>
</gene>
<accession>A0A1F4VD75</accession>
<reference evidence="1 2" key="1">
    <citation type="journal article" date="2016" name="Nat. Commun.">
        <title>Thousands of microbial genomes shed light on interconnected biogeochemical processes in an aquifer system.</title>
        <authorList>
            <person name="Anantharaman K."/>
            <person name="Brown C.T."/>
            <person name="Hug L.A."/>
            <person name="Sharon I."/>
            <person name="Castelle C.J."/>
            <person name="Probst A.J."/>
            <person name="Thomas B.C."/>
            <person name="Singh A."/>
            <person name="Wilkins M.J."/>
            <person name="Karaoz U."/>
            <person name="Brodie E.L."/>
            <person name="Williams K.H."/>
            <person name="Hubbard S.S."/>
            <person name="Banfield J.F."/>
        </authorList>
    </citation>
    <scope>NUCLEOTIDE SEQUENCE [LARGE SCALE GENOMIC DNA]</scope>
</reference>